<keyword evidence="1" id="KW-0472">Membrane</keyword>
<comment type="caution">
    <text evidence="2">The sequence shown here is derived from an EMBL/GenBank/DDBJ whole genome shotgun (WGS) entry which is preliminary data.</text>
</comment>
<keyword evidence="3" id="KW-1185">Reference proteome</keyword>
<feature type="transmembrane region" description="Helical" evidence="1">
    <location>
        <begin position="17"/>
        <end position="35"/>
    </location>
</feature>
<dbReference type="Proteomes" id="UP000683925">
    <property type="component" value="Unassembled WGS sequence"/>
</dbReference>
<dbReference type="EMBL" id="CAJJDP010000019">
    <property type="protein sequence ID" value="CAD8147017.1"/>
    <property type="molecule type" value="Genomic_DNA"/>
</dbReference>
<keyword evidence="1" id="KW-1133">Transmembrane helix</keyword>
<organism evidence="2 3">
    <name type="scientific">Paramecium octaurelia</name>
    <dbReference type="NCBI Taxonomy" id="43137"/>
    <lineage>
        <taxon>Eukaryota</taxon>
        <taxon>Sar</taxon>
        <taxon>Alveolata</taxon>
        <taxon>Ciliophora</taxon>
        <taxon>Intramacronucleata</taxon>
        <taxon>Oligohymenophorea</taxon>
        <taxon>Peniculida</taxon>
        <taxon>Parameciidae</taxon>
        <taxon>Paramecium</taxon>
    </lineage>
</organism>
<gene>
    <name evidence="2" type="ORF">POCTA_138.1.T0190221</name>
</gene>
<evidence type="ECO:0000313" key="3">
    <source>
        <dbReference type="Proteomes" id="UP000683925"/>
    </source>
</evidence>
<keyword evidence="1" id="KW-0812">Transmembrane</keyword>
<evidence type="ECO:0000313" key="2">
    <source>
        <dbReference type="EMBL" id="CAD8147017.1"/>
    </source>
</evidence>
<name>A0A8S1T5X6_PAROT</name>
<proteinExistence type="predicted"/>
<evidence type="ECO:0000256" key="1">
    <source>
        <dbReference type="SAM" id="Phobius"/>
    </source>
</evidence>
<accession>A0A8S1T5X6</accession>
<reference evidence="2" key="1">
    <citation type="submission" date="2021-01" db="EMBL/GenBank/DDBJ databases">
        <authorList>
            <consortium name="Genoscope - CEA"/>
            <person name="William W."/>
        </authorList>
    </citation>
    <scope>NUCLEOTIDE SEQUENCE</scope>
</reference>
<sequence>MQNQFVTKYISETLSNFTQIIFLLYSFHLKLVTYFKKNYEMANINLKYISHYQQLNKV</sequence>
<protein>
    <recommendedName>
        <fullName evidence="4">Transmembrane protein</fullName>
    </recommendedName>
</protein>
<evidence type="ECO:0008006" key="4">
    <source>
        <dbReference type="Google" id="ProtNLM"/>
    </source>
</evidence>
<dbReference type="AlphaFoldDB" id="A0A8S1T5X6"/>